<keyword evidence="1" id="KW-0812">Transmembrane</keyword>
<proteinExistence type="predicted"/>
<keyword evidence="1" id="KW-1133">Transmembrane helix</keyword>
<keyword evidence="3" id="KW-1185">Reference proteome</keyword>
<dbReference type="Proteomes" id="UP000677054">
    <property type="component" value="Unassembled WGS sequence"/>
</dbReference>
<dbReference type="EMBL" id="LR899518">
    <property type="protein sequence ID" value="CAD7239976.1"/>
    <property type="molecule type" value="Genomic_DNA"/>
</dbReference>
<organism evidence="2">
    <name type="scientific">Darwinula stevensoni</name>
    <dbReference type="NCBI Taxonomy" id="69355"/>
    <lineage>
        <taxon>Eukaryota</taxon>
        <taxon>Metazoa</taxon>
        <taxon>Ecdysozoa</taxon>
        <taxon>Arthropoda</taxon>
        <taxon>Crustacea</taxon>
        <taxon>Oligostraca</taxon>
        <taxon>Ostracoda</taxon>
        <taxon>Podocopa</taxon>
        <taxon>Podocopida</taxon>
        <taxon>Darwinulocopina</taxon>
        <taxon>Darwinuloidea</taxon>
        <taxon>Darwinulidae</taxon>
        <taxon>Darwinula</taxon>
    </lineage>
</organism>
<gene>
    <name evidence="2" type="ORF">DSTB1V02_LOCUS15</name>
</gene>
<evidence type="ECO:0000313" key="3">
    <source>
        <dbReference type="Proteomes" id="UP000677054"/>
    </source>
</evidence>
<feature type="transmembrane region" description="Helical" evidence="1">
    <location>
        <begin position="130"/>
        <end position="152"/>
    </location>
</feature>
<name>A0A7R8WXX6_9CRUS</name>
<dbReference type="OrthoDB" id="6375980at2759"/>
<reference evidence="2" key="1">
    <citation type="submission" date="2020-11" db="EMBL/GenBank/DDBJ databases">
        <authorList>
            <person name="Tran Van P."/>
        </authorList>
    </citation>
    <scope>NUCLEOTIDE SEQUENCE</scope>
</reference>
<evidence type="ECO:0000313" key="2">
    <source>
        <dbReference type="EMBL" id="CAD7239976.1"/>
    </source>
</evidence>
<sequence>MKSDWRGILRCMEERGKKDENLAWTLPDLKSLEFIADEVRTQGIDRVTSVGSGSGLFEWLLHKATDVTRFRETSGDSSPEAGGKMFYYPFGAMAPFRLTAKIPDPTGNTISASRCLLQGRVIKLRRTTGAWLVFQAFISFLEATVPIIGSALGHSVRAKRGIDVSDGIGCLLLDSEVIKKKQANLLLSLQVDGIEVDRGWWESEHSLTPFIPLLFADEDSWTVDHTSAFFTCYFNNFAVFYDYLQHYSGPSLIIVGPDLPGTTFSSPGPYDLCSHPDWTMARVHTMTLSQEE</sequence>
<dbReference type="EMBL" id="CAJPEV010000001">
    <property type="protein sequence ID" value="CAG0878490.1"/>
    <property type="molecule type" value="Genomic_DNA"/>
</dbReference>
<keyword evidence="1" id="KW-0472">Membrane</keyword>
<dbReference type="AlphaFoldDB" id="A0A7R8WXX6"/>
<evidence type="ECO:0000256" key="1">
    <source>
        <dbReference type="SAM" id="Phobius"/>
    </source>
</evidence>
<protein>
    <submittedName>
        <fullName evidence="2">Uncharacterized protein</fullName>
    </submittedName>
</protein>
<accession>A0A7R8WXX6</accession>